<dbReference type="AlphaFoldDB" id="A0AAD7CAN8"/>
<dbReference type="Proteomes" id="UP001221142">
    <property type="component" value="Unassembled WGS sequence"/>
</dbReference>
<proteinExistence type="predicted"/>
<protein>
    <submittedName>
        <fullName evidence="1">Uncharacterized protein</fullName>
    </submittedName>
</protein>
<name>A0AAD7CAN8_9AGAR</name>
<keyword evidence="2" id="KW-1185">Reference proteome</keyword>
<evidence type="ECO:0000313" key="1">
    <source>
        <dbReference type="EMBL" id="KAJ7643859.1"/>
    </source>
</evidence>
<comment type="caution">
    <text evidence="1">The sequence shown here is derived from an EMBL/GenBank/DDBJ whole genome shotgun (WGS) entry which is preliminary data.</text>
</comment>
<dbReference type="EMBL" id="JARKIF010000003">
    <property type="protein sequence ID" value="KAJ7643859.1"/>
    <property type="molecule type" value="Genomic_DNA"/>
</dbReference>
<reference evidence="1" key="1">
    <citation type="submission" date="2023-03" db="EMBL/GenBank/DDBJ databases">
        <title>Massive genome expansion in bonnet fungi (Mycena s.s.) driven by repeated elements and novel gene families across ecological guilds.</title>
        <authorList>
            <consortium name="Lawrence Berkeley National Laboratory"/>
            <person name="Harder C.B."/>
            <person name="Miyauchi S."/>
            <person name="Viragh M."/>
            <person name="Kuo A."/>
            <person name="Thoen E."/>
            <person name="Andreopoulos B."/>
            <person name="Lu D."/>
            <person name="Skrede I."/>
            <person name="Drula E."/>
            <person name="Henrissat B."/>
            <person name="Morin E."/>
            <person name="Kohler A."/>
            <person name="Barry K."/>
            <person name="LaButti K."/>
            <person name="Morin E."/>
            <person name="Salamov A."/>
            <person name="Lipzen A."/>
            <person name="Mereny Z."/>
            <person name="Hegedus B."/>
            <person name="Baldrian P."/>
            <person name="Stursova M."/>
            <person name="Weitz H."/>
            <person name="Taylor A."/>
            <person name="Grigoriev I.V."/>
            <person name="Nagy L.G."/>
            <person name="Martin F."/>
            <person name="Kauserud H."/>
        </authorList>
    </citation>
    <scope>NUCLEOTIDE SEQUENCE</scope>
    <source>
        <strain evidence="1">9284</strain>
    </source>
</reference>
<evidence type="ECO:0000313" key="2">
    <source>
        <dbReference type="Proteomes" id="UP001221142"/>
    </source>
</evidence>
<sequence>MRHRPPTFFERPRVYKKAKALLAAKIIPNRHAYYFVSQHKRRSLRGPRLFPRGSITMGTVRSFAVLADTHVTGSSDSFVVVDLGVETSPALSSSQ</sequence>
<organism evidence="1 2">
    <name type="scientific">Roridomyces roridus</name>
    <dbReference type="NCBI Taxonomy" id="1738132"/>
    <lineage>
        <taxon>Eukaryota</taxon>
        <taxon>Fungi</taxon>
        <taxon>Dikarya</taxon>
        <taxon>Basidiomycota</taxon>
        <taxon>Agaricomycotina</taxon>
        <taxon>Agaricomycetes</taxon>
        <taxon>Agaricomycetidae</taxon>
        <taxon>Agaricales</taxon>
        <taxon>Marasmiineae</taxon>
        <taxon>Mycenaceae</taxon>
        <taxon>Roridomyces</taxon>
    </lineage>
</organism>
<gene>
    <name evidence="1" type="ORF">FB45DRAFT_1020678</name>
</gene>
<accession>A0AAD7CAN8</accession>